<dbReference type="SUPFAM" id="SSF53756">
    <property type="entry name" value="UDP-Glycosyltransferase/glycogen phosphorylase"/>
    <property type="match status" value="1"/>
</dbReference>
<dbReference type="RefSeq" id="WP_039139910.1">
    <property type="nucleotide sequence ID" value="NZ_JSVC01000011.1"/>
</dbReference>
<dbReference type="Pfam" id="PF00534">
    <property type="entry name" value="Glycos_transf_1"/>
    <property type="match status" value="1"/>
</dbReference>
<name>A0A0C1LH75_9BACT</name>
<evidence type="ECO:0000313" key="3">
    <source>
        <dbReference type="Proteomes" id="UP000031408"/>
    </source>
</evidence>
<reference evidence="2 3" key="1">
    <citation type="submission" date="2014-11" db="EMBL/GenBank/DDBJ databases">
        <title>Genome sequence of Flavihumibacter solisilvae 3-3.</title>
        <authorList>
            <person name="Zhou G."/>
            <person name="Li M."/>
            <person name="Wang G."/>
        </authorList>
    </citation>
    <scope>NUCLEOTIDE SEQUENCE [LARGE SCALE GENOMIC DNA]</scope>
    <source>
        <strain evidence="2 3">3-3</strain>
    </source>
</reference>
<dbReference type="STRING" id="1349421.OI18_11280"/>
<sequence length="355" mass="40344">MMQIEEQRFLFLYTRLPEYFYQCILQLVQRNGGQAKALIYCYPKDANAPYELSSLNGNITVCTKEQLDLQAIAEFNPSLIYIAGWGDKTYNRIASSFGGSIPVIIGMDNPWKGTIRQRIASIVGRLWLKKMATFIWIPGYPQFEFGRRLGFHPSRILKGLYCADVEPYESLPVTFHKRILFVGRLVDFKRPDWVLEAFSNIIKQYPALADWKLTLVGNGPMEKELRARYGQIPQIEFVPFVQPNLLPAYYESAGVFCLPSDNEHWGVVVHEAASAGLSLLLSDTCGAATEFLIPTFNGLIFKSLSSSDFQNRLFQLLSLPESELLEMGKNSRIIARRVNKEMWVSTILGSLENKS</sequence>
<keyword evidence="3" id="KW-1185">Reference proteome</keyword>
<dbReference type="CDD" id="cd03801">
    <property type="entry name" value="GT4_PimA-like"/>
    <property type="match status" value="1"/>
</dbReference>
<evidence type="ECO:0000313" key="2">
    <source>
        <dbReference type="EMBL" id="KIC94658.1"/>
    </source>
</evidence>
<protein>
    <recommendedName>
        <fullName evidence="1">Glycosyl transferase family 1 domain-containing protein</fullName>
    </recommendedName>
</protein>
<dbReference type="Proteomes" id="UP000031408">
    <property type="component" value="Unassembled WGS sequence"/>
</dbReference>
<evidence type="ECO:0000259" key="1">
    <source>
        <dbReference type="Pfam" id="PF00534"/>
    </source>
</evidence>
<dbReference type="PANTHER" id="PTHR12526:SF637">
    <property type="entry name" value="GLYCOSYLTRANSFERASE EPSF-RELATED"/>
    <property type="match status" value="1"/>
</dbReference>
<dbReference type="GO" id="GO:0016757">
    <property type="term" value="F:glycosyltransferase activity"/>
    <property type="evidence" value="ECO:0007669"/>
    <property type="project" value="InterPro"/>
</dbReference>
<dbReference type="InterPro" id="IPR001296">
    <property type="entry name" value="Glyco_trans_1"/>
</dbReference>
<comment type="caution">
    <text evidence="2">The sequence shown here is derived from an EMBL/GenBank/DDBJ whole genome shotgun (WGS) entry which is preliminary data.</text>
</comment>
<accession>A0A0C1LH75</accession>
<dbReference type="Gene3D" id="3.40.50.2000">
    <property type="entry name" value="Glycogen Phosphorylase B"/>
    <property type="match status" value="1"/>
</dbReference>
<feature type="domain" description="Glycosyl transferase family 1" evidence="1">
    <location>
        <begin position="177"/>
        <end position="331"/>
    </location>
</feature>
<dbReference type="PANTHER" id="PTHR12526">
    <property type="entry name" value="GLYCOSYLTRANSFERASE"/>
    <property type="match status" value="1"/>
</dbReference>
<dbReference type="EMBL" id="JSVC01000011">
    <property type="protein sequence ID" value="KIC94658.1"/>
    <property type="molecule type" value="Genomic_DNA"/>
</dbReference>
<organism evidence="2 3">
    <name type="scientific">Flavihumibacter solisilvae</name>
    <dbReference type="NCBI Taxonomy" id="1349421"/>
    <lineage>
        <taxon>Bacteria</taxon>
        <taxon>Pseudomonadati</taxon>
        <taxon>Bacteroidota</taxon>
        <taxon>Chitinophagia</taxon>
        <taxon>Chitinophagales</taxon>
        <taxon>Chitinophagaceae</taxon>
        <taxon>Flavihumibacter</taxon>
    </lineage>
</organism>
<gene>
    <name evidence="2" type="ORF">OI18_11280</name>
</gene>
<dbReference type="OrthoDB" id="9790710at2"/>
<dbReference type="AlphaFoldDB" id="A0A0C1LH75"/>
<proteinExistence type="predicted"/>